<protein>
    <recommendedName>
        <fullName evidence="1">Pyridoxamine 5'-phosphate oxidase N-terminal domain-containing protein</fullName>
    </recommendedName>
</protein>
<accession>A0ABP7I208</accession>
<evidence type="ECO:0000313" key="3">
    <source>
        <dbReference type="Proteomes" id="UP001500888"/>
    </source>
</evidence>
<evidence type="ECO:0000259" key="1">
    <source>
        <dbReference type="Pfam" id="PF01243"/>
    </source>
</evidence>
<dbReference type="EMBL" id="BAAAZR010000007">
    <property type="protein sequence ID" value="GAA3809299.1"/>
    <property type="molecule type" value="Genomic_DNA"/>
</dbReference>
<proteinExistence type="predicted"/>
<feature type="domain" description="Pyridoxamine 5'-phosphate oxidase N-terminal" evidence="1">
    <location>
        <begin position="11"/>
        <end position="135"/>
    </location>
</feature>
<comment type="caution">
    <text evidence="2">The sequence shown here is derived from an EMBL/GenBank/DDBJ whole genome shotgun (WGS) entry which is preliminary data.</text>
</comment>
<dbReference type="InterPro" id="IPR011576">
    <property type="entry name" value="Pyridox_Oxase_N"/>
</dbReference>
<reference evidence="3" key="1">
    <citation type="journal article" date="2019" name="Int. J. Syst. Evol. Microbiol.">
        <title>The Global Catalogue of Microorganisms (GCM) 10K type strain sequencing project: providing services to taxonomists for standard genome sequencing and annotation.</title>
        <authorList>
            <consortium name="The Broad Institute Genomics Platform"/>
            <consortium name="The Broad Institute Genome Sequencing Center for Infectious Disease"/>
            <person name="Wu L."/>
            <person name="Ma J."/>
        </authorList>
    </citation>
    <scope>NUCLEOTIDE SEQUENCE [LARGE SCALE GENOMIC DNA]</scope>
    <source>
        <strain evidence="3">JCM 16908</strain>
    </source>
</reference>
<sequence>MAEQDLGAIARAIIDGNLYMTLATADGDGRPWASPVFYAAAEHTQFYWVSAPEATHSQNLAQRPEVSIVIFDSRVPAGTGQAVYMSATAEHLTGDDLEWGSTLYPGAAERGGRVFTPEQLRAPALYRLYRATVSQHSILCPRISGPCHEHGHAFDHRTPVSL</sequence>
<keyword evidence="3" id="KW-1185">Reference proteome</keyword>
<dbReference type="InterPro" id="IPR012349">
    <property type="entry name" value="Split_barrel_FMN-bd"/>
</dbReference>
<dbReference type="Gene3D" id="2.30.110.10">
    <property type="entry name" value="Electron Transport, Fmn-binding Protein, Chain A"/>
    <property type="match status" value="1"/>
</dbReference>
<dbReference type="SUPFAM" id="SSF50475">
    <property type="entry name" value="FMN-binding split barrel"/>
    <property type="match status" value="1"/>
</dbReference>
<gene>
    <name evidence="2" type="ORF">GCM10022226_32050</name>
</gene>
<dbReference type="Pfam" id="PF01243">
    <property type="entry name" value="PNPOx_N"/>
    <property type="match status" value="1"/>
</dbReference>
<dbReference type="RefSeq" id="WP_344939705.1">
    <property type="nucleotide sequence ID" value="NZ_BAAAZR010000007.1"/>
</dbReference>
<organism evidence="2 3">
    <name type="scientific">Sphaerisporangium flaviroseum</name>
    <dbReference type="NCBI Taxonomy" id="509199"/>
    <lineage>
        <taxon>Bacteria</taxon>
        <taxon>Bacillati</taxon>
        <taxon>Actinomycetota</taxon>
        <taxon>Actinomycetes</taxon>
        <taxon>Streptosporangiales</taxon>
        <taxon>Streptosporangiaceae</taxon>
        <taxon>Sphaerisporangium</taxon>
    </lineage>
</organism>
<dbReference type="Proteomes" id="UP001500888">
    <property type="component" value="Unassembled WGS sequence"/>
</dbReference>
<evidence type="ECO:0000313" key="2">
    <source>
        <dbReference type="EMBL" id="GAA3809299.1"/>
    </source>
</evidence>
<name>A0ABP7I208_9ACTN</name>